<sequence length="339" mass="39042">MDKFQEFLEYLKENDIKKAVITKKENINYFLEKYPPNFSMLIFDTRKDTATLQVSKLDFEMAKGYKNKNLDIELYENFESTLKDCNGIEDSIPIRFLKFVKDYKLISKKIEEMREIKTKTEIENIKKAAKISDDAIEYATNLALENDNLTENQVAAEIEYFMKKNGSIRPSFDTIAISDKKTRLPHGMPSNDVVKNILLMDIGALYEGYCSDITRTVILNENIKNYSEIYNIVNSAKKEAEKNLKAGISVKELDLIAREHMGEFKDYFIHSLGHGVGVEIHENPAISSKIKEDVILKEGMVVTIEPGIYMDEFGVRIEDLYLVKNNGFEKLSNAKILEY</sequence>
<keyword evidence="1" id="KW-0479">Metal-binding</keyword>
<dbReference type="RefSeq" id="WP_104838389.1">
    <property type="nucleotide sequence ID" value="NZ_CP026606.1"/>
</dbReference>
<gene>
    <name evidence="5" type="ORF">HNP94_000524</name>
    <name evidence="6" type="ORF">HNP96_000493</name>
    <name evidence="4" type="ORF">MMJJ_16410</name>
</gene>
<protein>
    <submittedName>
        <fullName evidence="4">Putative peptidase</fullName>
        <ecNumber evidence="4">3.4.-.-</ecNumber>
    </submittedName>
    <submittedName>
        <fullName evidence="5">Xaa-Pro dipeptidase</fullName>
        <ecNumber evidence="5">3.4.13.9</ecNumber>
    </submittedName>
</protein>
<dbReference type="PROSITE" id="PS00491">
    <property type="entry name" value="PROLINE_PEPTIDASE"/>
    <property type="match status" value="1"/>
</dbReference>
<feature type="domain" description="Peptidase M24" evidence="3">
    <location>
        <begin position="123"/>
        <end position="324"/>
    </location>
</feature>
<evidence type="ECO:0000313" key="5">
    <source>
        <dbReference type="EMBL" id="MBA2863524.1"/>
    </source>
</evidence>
<evidence type="ECO:0000313" key="6">
    <source>
        <dbReference type="EMBL" id="MBB6496472.1"/>
    </source>
</evidence>
<name>A0A2L1CCB2_METMI</name>
<evidence type="ECO:0000259" key="3">
    <source>
        <dbReference type="Pfam" id="PF00557"/>
    </source>
</evidence>
<reference evidence="5 8" key="3">
    <citation type="submission" date="2020-07" db="EMBL/GenBank/DDBJ databases">
        <title>Genomic Encyclopedia of Type Strains, Phase IV (KMG-V): Genome sequencing to study the core and pangenomes of soil and plant-associated prokaryotes.</title>
        <authorList>
            <person name="Whitman W."/>
        </authorList>
    </citation>
    <scope>NUCLEOTIDE SEQUENCE [LARGE SCALE GENOMIC DNA]</scope>
    <source>
        <strain evidence="5 8">C13</strain>
        <strain evidence="6 9">D1</strain>
    </source>
</reference>
<dbReference type="InterPro" id="IPR001714">
    <property type="entry name" value="Pept_M24_MAP"/>
</dbReference>
<dbReference type="EC" id="3.4.13.9" evidence="5"/>
<evidence type="ECO:0000313" key="9">
    <source>
        <dbReference type="Proteomes" id="UP000590564"/>
    </source>
</evidence>
<dbReference type="Pfam" id="PF00557">
    <property type="entry name" value="Peptidase_M24"/>
    <property type="match status" value="1"/>
</dbReference>
<dbReference type="PANTHER" id="PTHR46112:SF2">
    <property type="entry name" value="XAA-PRO AMINOPEPTIDASE P-RELATED"/>
    <property type="match status" value="1"/>
</dbReference>
<evidence type="ECO:0000313" key="7">
    <source>
        <dbReference type="Proteomes" id="UP000239462"/>
    </source>
</evidence>
<evidence type="ECO:0000256" key="1">
    <source>
        <dbReference type="ARBA" id="ARBA00022723"/>
    </source>
</evidence>
<dbReference type="GO" id="GO:0102009">
    <property type="term" value="F:proline dipeptidase activity"/>
    <property type="evidence" value="ECO:0007669"/>
    <property type="project" value="UniProtKB-EC"/>
</dbReference>
<dbReference type="SUPFAM" id="SSF55920">
    <property type="entry name" value="Creatinase/aminopeptidase"/>
    <property type="match status" value="1"/>
</dbReference>
<dbReference type="InterPro" id="IPR001131">
    <property type="entry name" value="Peptidase_M24B_aminopep-P_CS"/>
</dbReference>
<dbReference type="EMBL" id="JACHED010000001">
    <property type="protein sequence ID" value="MBB6496472.1"/>
    <property type="molecule type" value="Genomic_DNA"/>
</dbReference>
<dbReference type="GeneID" id="36102725"/>
<evidence type="ECO:0000313" key="4">
    <source>
        <dbReference type="EMBL" id="AVB77012.1"/>
    </source>
</evidence>
<dbReference type="InterPro" id="IPR000994">
    <property type="entry name" value="Pept_M24"/>
</dbReference>
<dbReference type="Proteomes" id="UP000567099">
    <property type="component" value="Unassembled WGS sequence"/>
</dbReference>
<dbReference type="Gene3D" id="3.90.230.10">
    <property type="entry name" value="Creatinase/methionine aminopeptidase superfamily"/>
    <property type="match status" value="1"/>
</dbReference>
<keyword evidence="5" id="KW-0645">Protease</keyword>
<reference evidence="4" key="2">
    <citation type="submission" date="2018-02" db="EMBL/GenBank/DDBJ databases">
        <title>Complete genome sequence of the Methanococcus maripaludis type strain JJ (DSM 2067), a model for selenoprotein synthesis in Archaea.</title>
        <authorList>
            <person name="Poehlein A."/>
            <person name="Heym D."/>
            <person name="Quitzke V."/>
            <person name="Fersch J."/>
            <person name="Daniel R."/>
            <person name="Rother M."/>
        </authorList>
    </citation>
    <scope>NUCLEOTIDE SEQUENCE [LARGE SCALE GENOMIC DNA]</scope>
    <source>
        <strain evidence="4">DSM 2067</strain>
    </source>
</reference>
<proteinExistence type="predicted"/>
<organism evidence="4 7">
    <name type="scientific">Methanococcus maripaludis</name>
    <name type="common">Methanococcus deltae</name>
    <dbReference type="NCBI Taxonomy" id="39152"/>
    <lineage>
        <taxon>Archaea</taxon>
        <taxon>Methanobacteriati</taxon>
        <taxon>Methanobacteriota</taxon>
        <taxon>Methanomada group</taxon>
        <taxon>Methanococci</taxon>
        <taxon>Methanococcales</taxon>
        <taxon>Methanococcaceae</taxon>
        <taxon>Methanococcus</taxon>
    </lineage>
</organism>
<dbReference type="AlphaFoldDB" id="A0A2L1CCB2"/>
<dbReference type="PRINTS" id="PR00599">
    <property type="entry name" value="MAPEPTIDASE"/>
</dbReference>
<dbReference type="Gene3D" id="3.40.350.10">
    <property type="entry name" value="Creatinase/prolidase N-terminal domain"/>
    <property type="match status" value="1"/>
</dbReference>
<evidence type="ECO:0000313" key="8">
    <source>
        <dbReference type="Proteomes" id="UP000567099"/>
    </source>
</evidence>
<dbReference type="PANTHER" id="PTHR46112">
    <property type="entry name" value="AMINOPEPTIDASE"/>
    <property type="match status" value="1"/>
</dbReference>
<dbReference type="InterPro" id="IPR029149">
    <property type="entry name" value="Creatin/AminoP/Spt16_N"/>
</dbReference>
<dbReference type="Proteomes" id="UP000590564">
    <property type="component" value="Unassembled WGS sequence"/>
</dbReference>
<reference evidence="7" key="1">
    <citation type="journal article" date="2018" name="Genome Announc.">
        <title>Complete Genome Sequence of the Methanococcus maripaludis Type Strain JJ (DSM 2067), a Model for Selenoprotein Synthesis in Archaea.</title>
        <authorList>
            <person name="Poehlein A."/>
            <person name="Heym D."/>
            <person name="Quitzke V."/>
            <person name="Fersch J."/>
            <person name="Daniel R."/>
            <person name="Rother M."/>
        </authorList>
    </citation>
    <scope>NUCLEOTIDE SEQUENCE [LARGE SCALE GENOMIC DNA]</scope>
    <source>
        <strain evidence="7">DSM 2067</strain>
    </source>
</reference>
<dbReference type="InterPro" id="IPR050659">
    <property type="entry name" value="Peptidase_M24B"/>
</dbReference>
<dbReference type="KEGG" id="mmad:MMJJ_16410"/>
<dbReference type="GO" id="GO:0046872">
    <property type="term" value="F:metal ion binding"/>
    <property type="evidence" value="ECO:0007669"/>
    <property type="project" value="UniProtKB-KW"/>
</dbReference>
<keyword evidence="5" id="KW-0224">Dipeptidase</keyword>
<dbReference type="EMBL" id="JACDUO010000001">
    <property type="protein sequence ID" value="MBA2863524.1"/>
    <property type="molecule type" value="Genomic_DNA"/>
</dbReference>
<dbReference type="InterPro" id="IPR036005">
    <property type="entry name" value="Creatinase/aminopeptidase-like"/>
</dbReference>
<accession>A0A2L1CCB2</accession>
<dbReference type="SUPFAM" id="SSF53092">
    <property type="entry name" value="Creatinase/prolidase N-terminal domain"/>
    <property type="match status" value="1"/>
</dbReference>
<keyword evidence="2 4" id="KW-0378">Hydrolase</keyword>
<dbReference type="Proteomes" id="UP000239462">
    <property type="component" value="Chromosome"/>
</dbReference>
<dbReference type="EMBL" id="CP026606">
    <property type="protein sequence ID" value="AVB77012.1"/>
    <property type="molecule type" value="Genomic_DNA"/>
</dbReference>
<evidence type="ECO:0000256" key="2">
    <source>
        <dbReference type="ARBA" id="ARBA00022801"/>
    </source>
</evidence>
<dbReference type="EC" id="3.4.-.-" evidence="4"/>